<evidence type="ECO:0000256" key="14">
    <source>
        <dbReference type="ARBA" id="ARBA00023315"/>
    </source>
</evidence>
<dbReference type="AlphaFoldDB" id="A0AAV2I0N1"/>
<dbReference type="Pfam" id="PF13499">
    <property type="entry name" value="EF-hand_7"/>
    <property type="match status" value="1"/>
</dbReference>
<dbReference type="FunFam" id="1.10.238.10:FF:000003">
    <property type="entry name" value="Calmodulin A"/>
    <property type="match status" value="1"/>
</dbReference>
<keyword evidence="8" id="KW-0106">Calcium</keyword>
<dbReference type="Gene3D" id="1.10.238.10">
    <property type="entry name" value="EF-hand"/>
    <property type="match status" value="1"/>
</dbReference>
<evidence type="ECO:0000259" key="17">
    <source>
        <dbReference type="PROSITE" id="PS50222"/>
    </source>
</evidence>
<keyword evidence="12" id="KW-0594">Phospholipid biosynthesis</keyword>
<evidence type="ECO:0000256" key="7">
    <source>
        <dbReference type="ARBA" id="ARBA00022737"/>
    </source>
</evidence>
<dbReference type="CDD" id="cd07991">
    <property type="entry name" value="LPLAT_LPCAT1-like"/>
    <property type="match status" value="1"/>
</dbReference>
<comment type="caution">
    <text evidence="18">The sequence shown here is derived from an EMBL/GenBank/DDBJ whole genome shotgun (WGS) entry which is preliminary data.</text>
</comment>
<feature type="domain" description="EF-hand" evidence="17">
    <location>
        <begin position="410"/>
        <end position="444"/>
    </location>
</feature>
<evidence type="ECO:0000256" key="2">
    <source>
        <dbReference type="ARBA" id="ARBA00005074"/>
    </source>
</evidence>
<evidence type="ECO:0000256" key="13">
    <source>
        <dbReference type="ARBA" id="ARBA00023264"/>
    </source>
</evidence>
<comment type="subcellular location">
    <subcellularLocation>
        <location evidence="1">Membrane</location>
    </subcellularLocation>
</comment>
<dbReference type="SMART" id="SM00563">
    <property type="entry name" value="PlsC"/>
    <property type="match status" value="1"/>
</dbReference>
<evidence type="ECO:0000313" key="19">
    <source>
        <dbReference type="Proteomes" id="UP001497497"/>
    </source>
</evidence>
<accession>A0AAV2I0N1</accession>
<dbReference type="InterPro" id="IPR018247">
    <property type="entry name" value="EF_Hand_1_Ca_BS"/>
</dbReference>
<dbReference type="Proteomes" id="UP001497497">
    <property type="component" value="Unassembled WGS sequence"/>
</dbReference>
<keyword evidence="14" id="KW-0012">Acyltransferase</keyword>
<dbReference type="SUPFAM" id="SSF69593">
    <property type="entry name" value="Glycerol-3-phosphate (1)-acyltransferase"/>
    <property type="match status" value="1"/>
</dbReference>
<feature type="transmembrane region" description="Helical" evidence="16">
    <location>
        <begin position="118"/>
        <end position="143"/>
    </location>
</feature>
<dbReference type="InterPro" id="IPR011992">
    <property type="entry name" value="EF-hand-dom_pair"/>
</dbReference>
<dbReference type="SMART" id="SM00054">
    <property type="entry name" value="EFh"/>
    <property type="match status" value="3"/>
</dbReference>
<dbReference type="Pfam" id="PF00036">
    <property type="entry name" value="EF-hand_1"/>
    <property type="match status" value="1"/>
</dbReference>
<dbReference type="GO" id="GO:0008374">
    <property type="term" value="F:O-acyltransferase activity"/>
    <property type="evidence" value="ECO:0007669"/>
    <property type="project" value="InterPro"/>
</dbReference>
<dbReference type="GO" id="GO:0005509">
    <property type="term" value="F:calcium ion binding"/>
    <property type="evidence" value="ECO:0007669"/>
    <property type="project" value="InterPro"/>
</dbReference>
<evidence type="ECO:0000256" key="12">
    <source>
        <dbReference type="ARBA" id="ARBA00023209"/>
    </source>
</evidence>
<evidence type="ECO:0000256" key="16">
    <source>
        <dbReference type="SAM" id="Phobius"/>
    </source>
</evidence>
<dbReference type="PROSITE" id="PS50222">
    <property type="entry name" value="EF_HAND_2"/>
    <property type="match status" value="3"/>
</dbReference>
<evidence type="ECO:0000256" key="10">
    <source>
        <dbReference type="ARBA" id="ARBA00023098"/>
    </source>
</evidence>
<evidence type="ECO:0000256" key="6">
    <source>
        <dbReference type="ARBA" id="ARBA00022692"/>
    </source>
</evidence>
<dbReference type="InterPro" id="IPR002048">
    <property type="entry name" value="EF_hand_dom"/>
</dbReference>
<keyword evidence="6 16" id="KW-0812">Transmembrane</keyword>
<feature type="domain" description="EF-hand" evidence="17">
    <location>
        <begin position="445"/>
        <end position="480"/>
    </location>
</feature>
<comment type="similarity">
    <text evidence="3">Belongs to the 1-acyl-sn-glycerol-3-phosphate acyltransferase family.</text>
</comment>
<evidence type="ECO:0000256" key="3">
    <source>
        <dbReference type="ARBA" id="ARBA00008655"/>
    </source>
</evidence>
<keyword evidence="9 16" id="KW-1133">Transmembrane helix</keyword>
<dbReference type="PRINTS" id="PR00450">
    <property type="entry name" value="RECOVERIN"/>
</dbReference>
<comment type="pathway">
    <text evidence="15">Phospholipid metabolism.</text>
</comment>
<protein>
    <recommendedName>
        <fullName evidence="17">EF-hand domain-containing protein</fullName>
    </recommendedName>
</protein>
<evidence type="ECO:0000256" key="5">
    <source>
        <dbReference type="ARBA" id="ARBA00022679"/>
    </source>
</evidence>
<evidence type="ECO:0000256" key="11">
    <source>
        <dbReference type="ARBA" id="ARBA00023136"/>
    </source>
</evidence>
<keyword evidence="11 16" id="KW-0472">Membrane</keyword>
<dbReference type="GO" id="GO:0008654">
    <property type="term" value="P:phospholipid biosynthetic process"/>
    <property type="evidence" value="ECO:0007669"/>
    <property type="project" value="UniProtKB-KW"/>
</dbReference>
<dbReference type="PANTHER" id="PTHR23063">
    <property type="entry name" value="PHOSPHOLIPID ACYLTRANSFERASE"/>
    <property type="match status" value="1"/>
</dbReference>
<sequence length="527" mass="59976">MTRNTVPRQKSLGMPDVTNPFVHELELSLRDKIQIAVMSVTIAPIRLVLVILLLLLAWPFAALAVAFRSEEDKLKPMSGWRLFLRPIVLVLCRGVFFAGGLYWVNVKGKQASSKDAPLLLLAPHSSFLDALPVVFLGLTSVVAKASTEQIMLFGTLTEFSQPVLVQREDPNSRLNTIKEIQRRAQSGGQWPQIIIFPEGTCTNRSCLITFKQGAFYPGVPVQPVCLKYPNRLDTVTWTWEGPGALKQLWLTLCQFYTRCEVEYLPVYHPSEEEKKDPKLFANNVRDAMAKCLGCPITDHTYDDCRLMSQAEKMKLPPNVGLVEFEKLHSKLGVTFNQLQEYMIRFREIKGSKHEKEKVAQISYEDFSNYLMLPQSEALREVFNLYDRDGSGKIDFREYVIGLSLVSAPVNQEDTIRLAFQLFDIDNKGHVTKGDLNHILKGAFKISDADVDKIFREVNTSNDGKITLDEFKSYAQKKPEYAKIFMTYQEMKEQHLQASVEKDTFSNGHAAEFKQWNAQTDESSKKLQ</sequence>
<dbReference type="PROSITE" id="PS00018">
    <property type="entry name" value="EF_HAND_1"/>
    <property type="match status" value="1"/>
</dbReference>
<dbReference type="SUPFAM" id="SSF47473">
    <property type="entry name" value="EF-hand"/>
    <property type="match status" value="1"/>
</dbReference>
<evidence type="ECO:0000256" key="15">
    <source>
        <dbReference type="ARBA" id="ARBA00025707"/>
    </source>
</evidence>
<dbReference type="InterPro" id="IPR002123">
    <property type="entry name" value="Plipid/glycerol_acylTrfase"/>
</dbReference>
<organism evidence="18 19">
    <name type="scientific">Lymnaea stagnalis</name>
    <name type="common">Great pond snail</name>
    <name type="synonym">Helix stagnalis</name>
    <dbReference type="NCBI Taxonomy" id="6523"/>
    <lineage>
        <taxon>Eukaryota</taxon>
        <taxon>Metazoa</taxon>
        <taxon>Spiralia</taxon>
        <taxon>Lophotrochozoa</taxon>
        <taxon>Mollusca</taxon>
        <taxon>Gastropoda</taxon>
        <taxon>Heterobranchia</taxon>
        <taxon>Euthyneura</taxon>
        <taxon>Panpulmonata</taxon>
        <taxon>Hygrophila</taxon>
        <taxon>Lymnaeoidea</taxon>
        <taxon>Lymnaeidae</taxon>
        <taxon>Lymnaea</taxon>
    </lineage>
</organism>
<evidence type="ECO:0000256" key="8">
    <source>
        <dbReference type="ARBA" id="ARBA00022837"/>
    </source>
</evidence>
<evidence type="ECO:0000256" key="4">
    <source>
        <dbReference type="ARBA" id="ARBA00022516"/>
    </source>
</evidence>
<name>A0AAV2I0N1_LYMST</name>
<dbReference type="Pfam" id="PF01553">
    <property type="entry name" value="Acyltransferase"/>
    <property type="match status" value="1"/>
</dbReference>
<dbReference type="EMBL" id="CAXITT010000370">
    <property type="protein sequence ID" value="CAL1540095.1"/>
    <property type="molecule type" value="Genomic_DNA"/>
</dbReference>
<keyword evidence="13" id="KW-1208">Phospholipid metabolism</keyword>
<keyword evidence="10" id="KW-0443">Lipid metabolism</keyword>
<feature type="domain" description="EF-hand" evidence="17">
    <location>
        <begin position="373"/>
        <end position="408"/>
    </location>
</feature>
<feature type="transmembrane region" description="Helical" evidence="16">
    <location>
        <begin position="87"/>
        <end position="106"/>
    </location>
</feature>
<evidence type="ECO:0000313" key="18">
    <source>
        <dbReference type="EMBL" id="CAL1540095.1"/>
    </source>
</evidence>
<dbReference type="CDD" id="cd00051">
    <property type="entry name" value="EFh"/>
    <property type="match status" value="1"/>
</dbReference>
<comment type="pathway">
    <text evidence="2">Lipid metabolism; phospholipid metabolism.</text>
</comment>
<gene>
    <name evidence="18" type="ORF">GSLYS_00013828001</name>
</gene>
<dbReference type="GO" id="GO:0005783">
    <property type="term" value="C:endoplasmic reticulum"/>
    <property type="evidence" value="ECO:0007669"/>
    <property type="project" value="TreeGrafter"/>
</dbReference>
<dbReference type="GO" id="GO:0016020">
    <property type="term" value="C:membrane"/>
    <property type="evidence" value="ECO:0007669"/>
    <property type="project" value="UniProtKB-SubCell"/>
</dbReference>
<proteinExistence type="inferred from homology"/>
<feature type="transmembrane region" description="Helical" evidence="16">
    <location>
        <begin position="47"/>
        <end position="67"/>
    </location>
</feature>
<dbReference type="GO" id="GO:0042171">
    <property type="term" value="F:lysophosphatidic acid acyltransferase activity"/>
    <property type="evidence" value="ECO:0007669"/>
    <property type="project" value="TreeGrafter"/>
</dbReference>
<dbReference type="PANTHER" id="PTHR23063:SF52">
    <property type="entry name" value="LYSOPHOSPHATIDYLCHOLINE ACYLTRANSFERASE"/>
    <property type="match status" value="1"/>
</dbReference>
<keyword evidence="5" id="KW-0808">Transferase</keyword>
<evidence type="ECO:0000256" key="1">
    <source>
        <dbReference type="ARBA" id="ARBA00004370"/>
    </source>
</evidence>
<keyword evidence="4" id="KW-0444">Lipid biosynthesis</keyword>
<reference evidence="18 19" key="1">
    <citation type="submission" date="2024-04" db="EMBL/GenBank/DDBJ databases">
        <authorList>
            <consortium name="Genoscope - CEA"/>
            <person name="William W."/>
        </authorList>
    </citation>
    <scope>NUCLEOTIDE SEQUENCE [LARGE SCALE GENOMIC DNA]</scope>
</reference>
<evidence type="ECO:0000256" key="9">
    <source>
        <dbReference type="ARBA" id="ARBA00022989"/>
    </source>
</evidence>
<dbReference type="InterPro" id="IPR045252">
    <property type="entry name" value="LPCAT1-like"/>
</dbReference>
<keyword evidence="19" id="KW-1185">Reference proteome</keyword>
<keyword evidence="7" id="KW-0677">Repeat</keyword>